<keyword evidence="4" id="KW-1185">Reference proteome</keyword>
<keyword evidence="1" id="KW-1133">Transmembrane helix</keyword>
<comment type="caution">
    <text evidence="3">The sequence shown here is derived from an EMBL/GenBank/DDBJ whole genome shotgun (WGS) entry which is preliminary data.</text>
</comment>
<sequence length="436" mass="46571">MGPTTVPSATILETIYLRHPLLKSVAQRELQLQNSPPVLLQSPLGLTVKMSVSLCLGSHKTMPSTTSLREDQSSVTGCLHLEHLLDGLQRGVTYYISIVALSPHLPSPLVGPITVIPDPLLVVETSPESLTTSPNSQFSVNCTARAEVDGQSIPVDIEWTKIDIFSQSGPSELMPTLYTTTGSPERGYQSVLTTSENDTGNTIIYRCTATVSSYSNFSEITVHVKAIAPSPSTQSLTLTSTTVSASSFTSSTIAQNISGEIFTTMFILTIFVLFKFCISDGGSGEDMPTTSNMDSDVAIPTATTITPKSTIATDMEARTKTITLTTTVTSTPVSEMCGYTKDIDKEPFTESTAVIAGGVGGGIILCLIFVCLLIAIFCICNRSAYSKKVEAHSNTAYGMVPTRREEPVYDVINHPLNQSAAKLPLSQKVTTASTAM</sequence>
<dbReference type="PROSITE" id="PS50835">
    <property type="entry name" value="IG_LIKE"/>
    <property type="match status" value="1"/>
</dbReference>
<dbReference type="SUPFAM" id="SSF48726">
    <property type="entry name" value="Immunoglobulin"/>
    <property type="match status" value="1"/>
</dbReference>
<dbReference type="EMBL" id="CASHTH010001775">
    <property type="protein sequence ID" value="CAI8019747.1"/>
    <property type="molecule type" value="Genomic_DNA"/>
</dbReference>
<keyword evidence="1" id="KW-0812">Transmembrane</keyword>
<keyword evidence="1" id="KW-0472">Membrane</keyword>
<dbReference type="InterPro" id="IPR036179">
    <property type="entry name" value="Ig-like_dom_sf"/>
</dbReference>
<evidence type="ECO:0000259" key="2">
    <source>
        <dbReference type="PROSITE" id="PS50835"/>
    </source>
</evidence>
<proteinExistence type="predicted"/>
<organism evidence="3 4">
    <name type="scientific">Geodia barretti</name>
    <name type="common">Barrett's horny sponge</name>
    <dbReference type="NCBI Taxonomy" id="519541"/>
    <lineage>
        <taxon>Eukaryota</taxon>
        <taxon>Metazoa</taxon>
        <taxon>Porifera</taxon>
        <taxon>Demospongiae</taxon>
        <taxon>Heteroscleromorpha</taxon>
        <taxon>Tetractinellida</taxon>
        <taxon>Astrophorina</taxon>
        <taxon>Geodiidae</taxon>
        <taxon>Geodia</taxon>
    </lineage>
</organism>
<evidence type="ECO:0000256" key="1">
    <source>
        <dbReference type="SAM" id="Phobius"/>
    </source>
</evidence>
<evidence type="ECO:0000313" key="3">
    <source>
        <dbReference type="EMBL" id="CAI8019747.1"/>
    </source>
</evidence>
<feature type="domain" description="Ig-like" evidence="2">
    <location>
        <begin position="119"/>
        <end position="218"/>
    </location>
</feature>
<protein>
    <recommendedName>
        <fullName evidence="2">Ig-like domain-containing protein</fullName>
    </recommendedName>
</protein>
<dbReference type="Proteomes" id="UP001174909">
    <property type="component" value="Unassembled WGS sequence"/>
</dbReference>
<name>A0AA35RYZ8_GEOBA</name>
<reference evidence="3" key="1">
    <citation type="submission" date="2023-03" db="EMBL/GenBank/DDBJ databases">
        <authorList>
            <person name="Steffen K."/>
            <person name="Cardenas P."/>
        </authorList>
    </citation>
    <scope>NUCLEOTIDE SEQUENCE</scope>
</reference>
<evidence type="ECO:0000313" key="4">
    <source>
        <dbReference type="Proteomes" id="UP001174909"/>
    </source>
</evidence>
<gene>
    <name evidence="3" type="ORF">GBAR_LOCUS11852</name>
</gene>
<feature type="transmembrane region" description="Helical" evidence="1">
    <location>
        <begin position="353"/>
        <end position="379"/>
    </location>
</feature>
<dbReference type="InterPro" id="IPR007110">
    <property type="entry name" value="Ig-like_dom"/>
</dbReference>
<dbReference type="AlphaFoldDB" id="A0AA35RYZ8"/>
<accession>A0AA35RYZ8</accession>